<dbReference type="InterPro" id="IPR028051">
    <property type="entry name" value="CheX-like_dom"/>
</dbReference>
<gene>
    <name evidence="3" type="ORF">SIID45300_00511</name>
</gene>
<evidence type="ECO:0000313" key="3">
    <source>
        <dbReference type="EMBL" id="GAB0056206.1"/>
    </source>
</evidence>
<dbReference type="InterPro" id="IPR038756">
    <property type="entry name" value="CheX-like"/>
</dbReference>
<reference evidence="3 4" key="1">
    <citation type="submission" date="2024-09" db="EMBL/GenBank/DDBJ databases">
        <title>Draft genome sequence of Candidatus Magnetaquicoccaceae bacterium FCR-1.</title>
        <authorList>
            <person name="Shimoshige H."/>
            <person name="Shimamura S."/>
            <person name="Taoka A."/>
            <person name="Kobayashi H."/>
            <person name="Maekawa T."/>
        </authorList>
    </citation>
    <scope>NUCLEOTIDE SEQUENCE [LARGE SCALE GENOMIC DNA]</scope>
    <source>
        <strain evidence="3 4">FCR-1</strain>
    </source>
</reference>
<proteinExistence type="predicted"/>
<organism evidence="3 4">
    <name type="scientific">Candidatus Magnetaquiglobus chichijimensis</name>
    <dbReference type="NCBI Taxonomy" id="3141448"/>
    <lineage>
        <taxon>Bacteria</taxon>
        <taxon>Pseudomonadati</taxon>
        <taxon>Pseudomonadota</taxon>
        <taxon>Magnetococcia</taxon>
        <taxon>Magnetococcales</taxon>
        <taxon>Candidatus Magnetaquicoccaceae</taxon>
        <taxon>Candidatus Magnetaquiglobus</taxon>
    </lineage>
</organism>
<keyword evidence="4" id="KW-1185">Reference proteome</keyword>
<dbReference type="Pfam" id="PF13690">
    <property type="entry name" value="CheX"/>
    <property type="match status" value="1"/>
</dbReference>
<dbReference type="PANTHER" id="PTHR39452:SF1">
    <property type="entry name" value="CHEY-P PHOSPHATASE CHEX"/>
    <property type="match status" value="1"/>
</dbReference>
<dbReference type="CDD" id="cd17906">
    <property type="entry name" value="CheX"/>
    <property type="match status" value="1"/>
</dbReference>
<comment type="caution">
    <text evidence="3">The sequence shown here is derived from an EMBL/GenBank/DDBJ whole genome shotgun (WGS) entry which is preliminary data.</text>
</comment>
<evidence type="ECO:0000313" key="4">
    <source>
        <dbReference type="Proteomes" id="UP001628193"/>
    </source>
</evidence>
<evidence type="ECO:0000259" key="2">
    <source>
        <dbReference type="Pfam" id="PF13690"/>
    </source>
</evidence>
<name>A0ABQ0C5N8_9PROT</name>
<keyword evidence="1" id="KW-0145">Chemotaxis</keyword>
<accession>A0ABQ0C5N8</accession>
<dbReference type="PANTHER" id="PTHR39452">
    <property type="entry name" value="CHEY-P PHOSPHATASE CHEX"/>
    <property type="match status" value="1"/>
</dbReference>
<evidence type="ECO:0000256" key="1">
    <source>
        <dbReference type="ARBA" id="ARBA00022500"/>
    </source>
</evidence>
<dbReference type="InterPro" id="IPR028976">
    <property type="entry name" value="CheC-like_sf"/>
</dbReference>
<dbReference type="EMBL" id="BAAFGK010000002">
    <property type="protein sequence ID" value="GAB0056206.1"/>
    <property type="molecule type" value="Genomic_DNA"/>
</dbReference>
<sequence length="168" mass="18356">METMRSATDPHLHLIRAIRDTMHETALAFFSTDIDIQEGPAMIQREGNPFLTPQADVTAIVAFQGGLTGGVHLSAPMHAAVGLASAFWGEPLESFNDTARDALGELTNIIAGALKSRINDDISLTPPKVLQGEERTERQPNTQASTRCYFMTTNGPLFVEVFQDREEA</sequence>
<dbReference type="RefSeq" id="WP_420903923.1">
    <property type="nucleotide sequence ID" value="NZ_BAAFGK010000002.1"/>
</dbReference>
<dbReference type="SUPFAM" id="SSF103039">
    <property type="entry name" value="CheC-like"/>
    <property type="match status" value="1"/>
</dbReference>
<dbReference type="Proteomes" id="UP001628193">
    <property type="component" value="Unassembled WGS sequence"/>
</dbReference>
<feature type="domain" description="Chemotaxis phosphatase CheX-like" evidence="2">
    <location>
        <begin position="57"/>
        <end position="150"/>
    </location>
</feature>
<protein>
    <recommendedName>
        <fullName evidence="2">Chemotaxis phosphatase CheX-like domain-containing protein</fullName>
    </recommendedName>
</protein>
<dbReference type="Gene3D" id="3.40.1550.10">
    <property type="entry name" value="CheC-like"/>
    <property type="match status" value="1"/>
</dbReference>